<feature type="transmembrane region" description="Helical" evidence="2">
    <location>
        <begin position="509"/>
        <end position="532"/>
    </location>
</feature>
<evidence type="ECO:0000256" key="2">
    <source>
        <dbReference type="SAM" id="Phobius"/>
    </source>
</evidence>
<keyword evidence="2" id="KW-1133">Transmembrane helix</keyword>
<evidence type="ECO:0000313" key="3">
    <source>
        <dbReference type="EMBL" id="MCL1124168.1"/>
    </source>
</evidence>
<accession>A0ABT0L925</accession>
<feature type="transmembrane region" description="Helical" evidence="2">
    <location>
        <begin position="467"/>
        <end position="489"/>
    </location>
</feature>
<sequence>MAFQKLKSVVTLGGAVDGSFEKVGSAFNSSIGKSKRAVKDLEREQQGLTRSIKTSQKASEKLAGVESKKADLTSVGGSLETDRKDKNKAIRRERELLKKLNIDKDEMAKNESADLSAIEKKIQEVNARLNDQVEQRDKLTKSIKENSKEQDELNRESSKLKTSIKNVDELTEQYDELGREIDRVSDRTKAFQRVASETKHIKSMAKTAGMVVGAVWSATTATAGLMTVTNAQTTEMVGMAKAYDMSIKQFQTWGGVAQQAGLNAENVGDLVEELSNKFGEFKALGKQSSVSDAFGALGLTKEMLDSKSAVEQFELIMHRIQGVSDKQQAASIADMLFGGEGNKLATYIRNTGQSLSGLLVEQEKFVLLTEKGAKGAVAYGSAFYRLKSGIGAAWQEISGIVGGELSDDINKLSESVVNWVKANKKELAEDLLDTVKAAVSFGKVVFKVGSAINSVVQAMGGWQTIGIAVGSLIAAKLVVGVVSLIGAGITLVRTVGLMSAVMSTFNVVLAANPIGLAVVAVGALIFAGVQLYRNWDKITNWFDKKLTAFKTKFVDTFGFVGDIWNGITGLFGDDKDINIGSTVSHAIKQNNSSDAGKRAVDAIYSAAPANKGNTVHQNIGDIKVYAAPGQSPVEVAKEVHSKISGHQSSALYDLPA</sequence>
<protein>
    <recommendedName>
        <fullName evidence="5">Phage tail tape measure protein</fullName>
    </recommendedName>
</protein>
<feature type="region of interest" description="Disordered" evidence="1">
    <location>
        <begin position="133"/>
        <end position="157"/>
    </location>
</feature>
<evidence type="ECO:0008006" key="5">
    <source>
        <dbReference type="Google" id="ProtNLM"/>
    </source>
</evidence>
<proteinExistence type="predicted"/>
<evidence type="ECO:0000313" key="4">
    <source>
        <dbReference type="Proteomes" id="UP001203423"/>
    </source>
</evidence>
<feature type="compositionally biased region" description="Polar residues" evidence="1">
    <location>
        <begin position="46"/>
        <end position="57"/>
    </location>
</feature>
<evidence type="ECO:0000256" key="1">
    <source>
        <dbReference type="SAM" id="MobiDB-lite"/>
    </source>
</evidence>
<keyword evidence="2" id="KW-0812">Transmembrane</keyword>
<comment type="caution">
    <text evidence="3">The sequence shown here is derived from an EMBL/GenBank/DDBJ whole genome shotgun (WGS) entry which is preliminary data.</text>
</comment>
<organism evidence="3 4">
    <name type="scientific">Shewanella surugensis</name>
    <dbReference type="NCBI Taxonomy" id="212020"/>
    <lineage>
        <taxon>Bacteria</taxon>
        <taxon>Pseudomonadati</taxon>
        <taxon>Pseudomonadota</taxon>
        <taxon>Gammaproteobacteria</taxon>
        <taxon>Alteromonadales</taxon>
        <taxon>Shewanellaceae</taxon>
        <taxon>Shewanella</taxon>
    </lineage>
</organism>
<name>A0ABT0L925_9GAMM</name>
<gene>
    <name evidence="3" type="ORF">L2764_06680</name>
</gene>
<dbReference type="EMBL" id="JAKIKS010000018">
    <property type="protein sequence ID" value="MCL1124168.1"/>
    <property type="molecule type" value="Genomic_DNA"/>
</dbReference>
<dbReference type="RefSeq" id="WP_248939452.1">
    <property type="nucleotide sequence ID" value="NZ_JAKIKS010000018.1"/>
</dbReference>
<keyword evidence="4" id="KW-1185">Reference proteome</keyword>
<keyword evidence="2" id="KW-0472">Membrane</keyword>
<reference evidence="3 4" key="1">
    <citation type="submission" date="2022-01" db="EMBL/GenBank/DDBJ databases">
        <title>Whole genome-based taxonomy of the Shewanellaceae.</title>
        <authorList>
            <person name="Martin-Rodriguez A.J."/>
        </authorList>
    </citation>
    <scope>NUCLEOTIDE SEQUENCE [LARGE SCALE GENOMIC DNA]</scope>
    <source>
        <strain evidence="3 4">DSM 17177</strain>
    </source>
</reference>
<feature type="region of interest" description="Disordered" evidence="1">
    <location>
        <begin position="43"/>
        <end position="67"/>
    </location>
</feature>
<dbReference type="Proteomes" id="UP001203423">
    <property type="component" value="Unassembled WGS sequence"/>
</dbReference>